<dbReference type="Pfam" id="PF20168">
    <property type="entry name" value="PDS5"/>
    <property type="match status" value="1"/>
</dbReference>
<evidence type="ECO:0000313" key="6">
    <source>
        <dbReference type="EMBL" id="AGH55950.1"/>
    </source>
</evidence>
<evidence type="ECO:0000256" key="2">
    <source>
        <dbReference type="ARBA" id="ARBA00022618"/>
    </source>
</evidence>
<keyword evidence="5" id="KW-0131">Cell cycle</keyword>
<dbReference type="GO" id="GO:0006281">
    <property type="term" value="P:DNA repair"/>
    <property type="evidence" value="ECO:0007669"/>
    <property type="project" value="TreeGrafter"/>
</dbReference>
<comment type="subcellular location">
    <subcellularLocation>
        <location evidence="1">Nucleus</location>
    </subcellularLocation>
</comment>
<keyword evidence="2" id="KW-0132">Cell division</keyword>
<keyword evidence="3" id="KW-0498">Mitosis</keyword>
<dbReference type="GO" id="GO:0051301">
    <property type="term" value="P:cell division"/>
    <property type="evidence" value="ECO:0007669"/>
    <property type="project" value="UniProtKB-KW"/>
</dbReference>
<dbReference type="SUPFAM" id="SSF48371">
    <property type="entry name" value="ARM repeat"/>
    <property type="match status" value="1"/>
</dbReference>
<accession>M4SIC6</accession>
<feature type="non-terminal residue" evidence="6">
    <location>
        <position position="268"/>
    </location>
</feature>
<dbReference type="InterPro" id="IPR039776">
    <property type="entry name" value="Pds5"/>
</dbReference>
<dbReference type="AlphaFoldDB" id="M4SIC6"/>
<dbReference type="EMBL" id="JX156293">
    <property type="protein sequence ID" value="AGH55950.1"/>
    <property type="molecule type" value="Genomic_DNA"/>
</dbReference>
<sequence>MNEIIYPSGCKDIQIELANDELIRRLKDPSLDKYKQLAILIGSDVFLDHEHDDVKLLIACCLADIIRLYSPDLPYQDPANLKKIFIFLANQLKGLSDKSKTAYNRYHYLLENLRQDNKFLLCLDLEDCQEIIADLFELLLPLLNESDHLSSRVLDTLFARIIEPQKSNNKEAYNLASTLIKKGNENFEFLVQNLTTSFVHGQANQFISDKLCLIIYELYSIRYALLELLLPQLEYKLKSNDLKERREYTKLLSKMFSEKDSLLAQKST</sequence>
<keyword evidence="4" id="KW-0539">Nucleus</keyword>
<evidence type="ECO:0000256" key="1">
    <source>
        <dbReference type="ARBA" id="ARBA00004123"/>
    </source>
</evidence>
<protein>
    <submittedName>
        <fullName evidence="6">Pds5</fullName>
    </submittedName>
</protein>
<dbReference type="GO" id="GO:0007064">
    <property type="term" value="P:mitotic sister chromatid cohesion"/>
    <property type="evidence" value="ECO:0007669"/>
    <property type="project" value="InterPro"/>
</dbReference>
<organism evidence="6">
    <name type="scientific">Brachionus manjavacas</name>
    <dbReference type="NCBI Taxonomy" id="667381"/>
    <lineage>
        <taxon>Eukaryota</taxon>
        <taxon>Metazoa</taxon>
        <taxon>Spiralia</taxon>
        <taxon>Gnathifera</taxon>
        <taxon>Rotifera</taxon>
        <taxon>Eurotatoria</taxon>
        <taxon>Monogononta</taxon>
        <taxon>Pseudotrocha</taxon>
        <taxon>Ploima</taxon>
        <taxon>Brachionidae</taxon>
        <taxon>Brachionus</taxon>
    </lineage>
</organism>
<dbReference type="PANTHER" id="PTHR12663:SF0">
    <property type="entry name" value="PRECOCIOUS DISSOCIATION OF SISTERS 5, ISOFORM A"/>
    <property type="match status" value="1"/>
</dbReference>
<evidence type="ECO:0000256" key="4">
    <source>
        <dbReference type="ARBA" id="ARBA00023242"/>
    </source>
</evidence>
<dbReference type="GO" id="GO:0000785">
    <property type="term" value="C:chromatin"/>
    <property type="evidence" value="ECO:0007669"/>
    <property type="project" value="TreeGrafter"/>
</dbReference>
<dbReference type="GO" id="GO:0005634">
    <property type="term" value="C:nucleus"/>
    <property type="evidence" value="ECO:0007669"/>
    <property type="project" value="UniProtKB-SubCell"/>
</dbReference>
<evidence type="ECO:0000256" key="3">
    <source>
        <dbReference type="ARBA" id="ARBA00022776"/>
    </source>
</evidence>
<dbReference type="PANTHER" id="PTHR12663">
    <property type="entry name" value="ANDROGEN INDUCED INHIBITOR OF PROLIFERATION AS3 / PDS5-RELATED"/>
    <property type="match status" value="1"/>
</dbReference>
<name>M4SIC6_9BILA</name>
<reference evidence="6" key="1">
    <citation type="journal article" date="2013" name="J. Hered.">
        <title>Inventory and phylogenetic analysis of meiotic genes in monogonont rotifers.</title>
        <authorList>
            <person name="Hanson S.J."/>
            <person name="Schurko A.M."/>
            <person name="Hecox-Lea B."/>
            <person name="Mark Welch D.B."/>
            <person name="Stelzer C.P."/>
            <person name="Logsdon J.M.Jr."/>
        </authorList>
    </citation>
    <scope>NUCLEOTIDE SEQUENCE</scope>
</reference>
<evidence type="ECO:0000256" key="5">
    <source>
        <dbReference type="ARBA" id="ARBA00023306"/>
    </source>
</evidence>
<proteinExistence type="predicted"/>
<dbReference type="InterPro" id="IPR016024">
    <property type="entry name" value="ARM-type_fold"/>
</dbReference>
<gene>
    <name evidence="6" type="primary">PDS5</name>
</gene>